<evidence type="ECO:0000256" key="4">
    <source>
        <dbReference type="ARBA" id="ARBA00023136"/>
    </source>
</evidence>
<gene>
    <name evidence="7" type="ORF">DGAL_LOCUS4717</name>
</gene>
<evidence type="ECO:0000313" key="7">
    <source>
        <dbReference type="EMBL" id="CAH0102322.1"/>
    </source>
</evidence>
<reference evidence="7" key="1">
    <citation type="submission" date="2021-11" db="EMBL/GenBank/DDBJ databases">
        <authorList>
            <person name="Schell T."/>
        </authorList>
    </citation>
    <scope>NUCLEOTIDE SEQUENCE</scope>
    <source>
        <strain evidence="7">M5</strain>
    </source>
</reference>
<evidence type="ECO:0000256" key="1">
    <source>
        <dbReference type="ARBA" id="ARBA00004141"/>
    </source>
</evidence>
<keyword evidence="2" id="KW-0812">Transmembrane</keyword>
<evidence type="ECO:0000313" key="8">
    <source>
        <dbReference type="Proteomes" id="UP000789390"/>
    </source>
</evidence>
<dbReference type="PANTHER" id="PTHR13659:SF5">
    <property type="entry name" value="PROTEIN FAM8A1"/>
    <property type="match status" value="1"/>
</dbReference>
<evidence type="ECO:0000256" key="2">
    <source>
        <dbReference type="ARBA" id="ARBA00022692"/>
    </source>
</evidence>
<dbReference type="AlphaFoldDB" id="A0A8J2WKJ2"/>
<feature type="region of interest" description="Disordered" evidence="5">
    <location>
        <begin position="63"/>
        <end position="90"/>
    </location>
</feature>
<keyword evidence="8" id="KW-1185">Reference proteome</keyword>
<dbReference type="InterPro" id="IPR039871">
    <property type="entry name" value="FAM8A1"/>
</dbReference>
<dbReference type="GO" id="GO:0016020">
    <property type="term" value="C:membrane"/>
    <property type="evidence" value="ECO:0007669"/>
    <property type="project" value="UniProtKB-SubCell"/>
</dbReference>
<comment type="subcellular location">
    <subcellularLocation>
        <location evidence="1">Membrane</location>
        <topology evidence="1">Multi-pass membrane protein</topology>
    </subcellularLocation>
</comment>
<evidence type="ECO:0000259" key="6">
    <source>
        <dbReference type="Pfam" id="PF06271"/>
    </source>
</evidence>
<proteinExistence type="predicted"/>
<comment type="caution">
    <text evidence="7">The sequence shown here is derived from an EMBL/GenBank/DDBJ whole genome shotgun (WGS) entry which is preliminary data.</text>
</comment>
<evidence type="ECO:0000256" key="3">
    <source>
        <dbReference type="ARBA" id="ARBA00022989"/>
    </source>
</evidence>
<keyword evidence="4" id="KW-0472">Membrane</keyword>
<dbReference type="Pfam" id="PF06271">
    <property type="entry name" value="RDD"/>
    <property type="match status" value="1"/>
</dbReference>
<feature type="domain" description="RDD" evidence="6">
    <location>
        <begin position="101"/>
        <end position="260"/>
    </location>
</feature>
<name>A0A8J2WKJ2_9CRUS</name>
<dbReference type="OrthoDB" id="10061042at2759"/>
<dbReference type="PANTHER" id="PTHR13659">
    <property type="entry name" value="AUTOSOMAL HIGHLY CONSERVED PROTEIN"/>
    <property type="match status" value="1"/>
</dbReference>
<organism evidence="7 8">
    <name type="scientific">Daphnia galeata</name>
    <dbReference type="NCBI Taxonomy" id="27404"/>
    <lineage>
        <taxon>Eukaryota</taxon>
        <taxon>Metazoa</taxon>
        <taxon>Ecdysozoa</taxon>
        <taxon>Arthropoda</taxon>
        <taxon>Crustacea</taxon>
        <taxon>Branchiopoda</taxon>
        <taxon>Diplostraca</taxon>
        <taxon>Cladocera</taxon>
        <taxon>Anomopoda</taxon>
        <taxon>Daphniidae</taxon>
        <taxon>Daphnia</taxon>
    </lineage>
</organism>
<dbReference type="InterPro" id="IPR010432">
    <property type="entry name" value="RDD"/>
</dbReference>
<dbReference type="EMBL" id="CAKKLH010000079">
    <property type="protein sequence ID" value="CAH0102322.1"/>
    <property type="molecule type" value="Genomic_DNA"/>
</dbReference>
<sequence>MNSGVEESEGIDSTGESRRMEEYVDQLRSWLGQAYQWQTLQCLPYSFPSVFIQSRQRPFPIGPQVSVTTETPMTNANNQQRQSSGVGSVQPPLEGRVYEVPKLSKRLLAEVIDFGLLFFIKAFVTLTVLDAWNMEDSGFFQTEEKELTEEADYEMAMAITANLLTIELIHRLLVVLYEVCFTLQGGTPGKRTMGLSIISCTKCIPVGENRVLVQPATQVTFWRSLGRAFLKNMGTAILFPTFLPLMVVQHNRTLYDILCGTVVVESE</sequence>
<feature type="compositionally biased region" description="Low complexity" evidence="5">
    <location>
        <begin position="79"/>
        <end position="90"/>
    </location>
</feature>
<protein>
    <recommendedName>
        <fullName evidence="6">RDD domain-containing protein</fullName>
    </recommendedName>
</protein>
<keyword evidence="3" id="KW-1133">Transmembrane helix</keyword>
<accession>A0A8J2WKJ2</accession>
<evidence type="ECO:0000256" key="5">
    <source>
        <dbReference type="SAM" id="MobiDB-lite"/>
    </source>
</evidence>
<feature type="compositionally biased region" description="Polar residues" evidence="5">
    <location>
        <begin position="65"/>
        <end position="78"/>
    </location>
</feature>
<dbReference type="Proteomes" id="UP000789390">
    <property type="component" value="Unassembled WGS sequence"/>
</dbReference>